<comment type="caution">
    <text evidence="3">The sequence shown here is derived from an EMBL/GenBank/DDBJ whole genome shotgun (WGS) entry which is preliminary data.</text>
</comment>
<feature type="compositionally biased region" description="Pro residues" evidence="1">
    <location>
        <begin position="70"/>
        <end position="83"/>
    </location>
</feature>
<feature type="compositionally biased region" description="Acidic residues" evidence="1">
    <location>
        <begin position="136"/>
        <end position="157"/>
    </location>
</feature>
<dbReference type="SUPFAM" id="SSF81995">
    <property type="entry name" value="beta-sandwich domain of Sec23/24"/>
    <property type="match status" value="1"/>
</dbReference>
<evidence type="ECO:0000313" key="3">
    <source>
        <dbReference type="EMBL" id="PRY60835.1"/>
    </source>
</evidence>
<evidence type="ECO:0000256" key="1">
    <source>
        <dbReference type="SAM" id="MobiDB-lite"/>
    </source>
</evidence>
<feature type="compositionally biased region" description="Low complexity" evidence="1">
    <location>
        <begin position="126"/>
        <end position="135"/>
    </location>
</feature>
<keyword evidence="2" id="KW-0812">Transmembrane</keyword>
<evidence type="ECO:0000313" key="4">
    <source>
        <dbReference type="Proteomes" id="UP000238176"/>
    </source>
</evidence>
<feature type="region of interest" description="Disordered" evidence="1">
    <location>
        <begin position="1"/>
        <end position="83"/>
    </location>
</feature>
<reference evidence="3 4" key="1">
    <citation type="submission" date="2018-03" db="EMBL/GenBank/DDBJ databases">
        <title>Genomic Encyclopedia of Type Strains, Phase III (KMG-III): the genomes of soil and plant-associated and newly described type strains.</title>
        <authorList>
            <person name="Whitman W."/>
        </authorList>
    </citation>
    <scope>NUCLEOTIDE SEQUENCE [LARGE SCALE GENOMIC DNA]</scope>
    <source>
        <strain evidence="3 4">CGMCC 4.7067</strain>
    </source>
</reference>
<keyword evidence="2" id="KW-0472">Membrane</keyword>
<protein>
    <submittedName>
        <fullName evidence="3">Uncharacterized protein</fullName>
    </submittedName>
</protein>
<name>A0A2T0USC8_9ACTN</name>
<keyword evidence="4" id="KW-1185">Reference proteome</keyword>
<accession>A0A2T0USC8</accession>
<keyword evidence="2" id="KW-1133">Transmembrane helix</keyword>
<dbReference type="Proteomes" id="UP000238176">
    <property type="component" value="Unassembled WGS sequence"/>
</dbReference>
<feature type="transmembrane region" description="Helical" evidence="2">
    <location>
        <begin position="93"/>
        <end position="115"/>
    </location>
</feature>
<evidence type="ECO:0000256" key="2">
    <source>
        <dbReference type="SAM" id="Phobius"/>
    </source>
</evidence>
<dbReference type="RefSeq" id="WP_106363009.1">
    <property type="nucleotide sequence ID" value="NZ_PVTJ01000002.1"/>
</dbReference>
<proteinExistence type="predicted"/>
<feature type="region of interest" description="Disordered" evidence="1">
    <location>
        <begin position="119"/>
        <end position="180"/>
    </location>
</feature>
<dbReference type="EMBL" id="PVTJ01000002">
    <property type="protein sequence ID" value="PRY60835.1"/>
    <property type="molecule type" value="Genomic_DNA"/>
</dbReference>
<sequence length="292" mass="31029">MTYPPPGGENPQYQLQPEPQQPSDPYSQGYNTPPPPTNYYQQQPGYSQPQMQPPPQQPQYTQPQMGVQPGPYPSAPGSVLPPPIPPAKQGGSLGVILAVVVGLVIVLGVAAVLLIPKLTGEDDDPQAGGDDPATSESEEEPEPSDEASEEPAEEPTDGGDSGGGGFDSWGTPVGSAGDYSYDVSTPEGVALAYQVAQNNGDDETLQSLCAADMTDDMAWDLDYEINDTAAPASYPYWAMSREVDGVVQAWAGYTWDDTAPQSADDTIGGYTYTLVEEDGAWKLYDLEYGLLN</sequence>
<dbReference type="AlphaFoldDB" id="A0A2T0USC8"/>
<gene>
    <name evidence="3" type="ORF">B0I28_102447</name>
</gene>
<dbReference type="OrthoDB" id="5186845at2"/>
<feature type="compositionally biased region" description="Low complexity" evidence="1">
    <location>
        <begin position="38"/>
        <end position="50"/>
    </location>
</feature>
<organism evidence="3 4">
    <name type="scientific">Glycomyces artemisiae</name>
    <dbReference type="NCBI Taxonomy" id="1076443"/>
    <lineage>
        <taxon>Bacteria</taxon>
        <taxon>Bacillati</taxon>
        <taxon>Actinomycetota</taxon>
        <taxon>Actinomycetes</taxon>
        <taxon>Glycomycetales</taxon>
        <taxon>Glycomycetaceae</taxon>
        <taxon>Glycomyces</taxon>
    </lineage>
</organism>